<dbReference type="SUPFAM" id="SSF55961">
    <property type="entry name" value="Bet v1-like"/>
    <property type="match status" value="1"/>
</dbReference>
<organism evidence="2">
    <name type="scientific">Caldilinea aerophila</name>
    <dbReference type="NCBI Taxonomy" id="133453"/>
    <lineage>
        <taxon>Bacteria</taxon>
        <taxon>Bacillati</taxon>
        <taxon>Chloroflexota</taxon>
        <taxon>Caldilineae</taxon>
        <taxon>Caldilineales</taxon>
        <taxon>Caldilineaceae</taxon>
        <taxon>Caldilinea</taxon>
    </lineage>
</organism>
<accession>A0A7C1JWT5</accession>
<sequence length="171" mass="19615">MVRRRATADYAFTTLWQIPAPVAPIWTAITEVERWPQWWRGVEAVVPLRAGDAHGVGAVYRYTWKSRLPYRLIFEMETTRVEPLRRIEGRAHGELEGTGCWIFDEVEGITTVRYDWRVATTKAWMNLLAPLARPLFAWNHDVVMAWGLAGLLRLLAAAPPEQKVSSFRPGE</sequence>
<dbReference type="InterPro" id="IPR023393">
    <property type="entry name" value="START-like_dom_sf"/>
</dbReference>
<proteinExistence type="predicted"/>
<dbReference type="InterPro" id="IPR005031">
    <property type="entry name" value="COQ10_START"/>
</dbReference>
<dbReference type="AlphaFoldDB" id="A0A7C1JWT5"/>
<dbReference type="EMBL" id="DSMG01000038">
    <property type="protein sequence ID" value="HDX30450.1"/>
    <property type="molecule type" value="Genomic_DNA"/>
</dbReference>
<dbReference type="Gene3D" id="3.30.530.20">
    <property type="match status" value="1"/>
</dbReference>
<gene>
    <name evidence="2" type="ORF">ENQ20_03040</name>
</gene>
<reference evidence="2" key="1">
    <citation type="journal article" date="2020" name="mSystems">
        <title>Genome- and Community-Level Interaction Insights into Carbon Utilization and Element Cycling Functions of Hydrothermarchaeota in Hydrothermal Sediment.</title>
        <authorList>
            <person name="Zhou Z."/>
            <person name="Liu Y."/>
            <person name="Xu W."/>
            <person name="Pan J."/>
            <person name="Luo Z.H."/>
            <person name="Li M."/>
        </authorList>
    </citation>
    <scope>NUCLEOTIDE SEQUENCE [LARGE SCALE GENOMIC DNA]</scope>
    <source>
        <strain evidence="2">SpSt-289</strain>
    </source>
</reference>
<evidence type="ECO:0000313" key="2">
    <source>
        <dbReference type="EMBL" id="HDX30450.1"/>
    </source>
</evidence>
<evidence type="ECO:0000259" key="1">
    <source>
        <dbReference type="Pfam" id="PF03364"/>
    </source>
</evidence>
<dbReference type="CDD" id="cd07824">
    <property type="entry name" value="SRPBCC_6"/>
    <property type="match status" value="1"/>
</dbReference>
<comment type="caution">
    <text evidence="2">The sequence shown here is derived from an EMBL/GenBank/DDBJ whole genome shotgun (WGS) entry which is preliminary data.</text>
</comment>
<name>A0A7C1JWT5_9CHLR</name>
<protein>
    <submittedName>
        <fullName evidence="2">Polyketide cyclase</fullName>
    </submittedName>
</protein>
<dbReference type="Pfam" id="PF03364">
    <property type="entry name" value="Polyketide_cyc"/>
    <property type="match status" value="1"/>
</dbReference>
<feature type="domain" description="Coenzyme Q-binding protein COQ10 START" evidence="1">
    <location>
        <begin position="18"/>
        <end position="118"/>
    </location>
</feature>